<feature type="binding site" evidence="12 15">
    <location>
        <position position="205"/>
    </location>
    <ligand>
        <name>pyruvate</name>
        <dbReference type="ChEBI" id="CHEBI:15361"/>
    </ligand>
</feature>
<feature type="active site" description="Schiff-base intermediate with substrate" evidence="12 14">
    <location>
        <position position="164"/>
    </location>
</feature>
<dbReference type="GO" id="GO:0009089">
    <property type="term" value="P:lysine biosynthetic process via diaminopimelate"/>
    <property type="evidence" value="ECO:0007669"/>
    <property type="project" value="UniProtKB-UniRule"/>
</dbReference>
<dbReference type="AlphaFoldDB" id="A0A926D625"/>
<keyword evidence="10 12" id="KW-0704">Schiff base</keyword>
<dbReference type="PANTHER" id="PTHR12128">
    <property type="entry name" value="DIHYDRODIPICOLINATE SYNTHASE"/>
    <property type="match status" value="1"/>
</dbReference>
<dbReference type="SUPFAM" id="SSF51569">
    <property type="entry name" value="Aldolase"/>
    <property type="match status" value="1"/>
</dbReference>
<dbReference type="PROSITE" id="PS00666">
    <property type="entry name" value="DHDPS_2"/>
    <property type="match status" value="1"/>
</dbReference>
<evidence type="ECO:0000256" key="1">
    <source>
        <dbReference type="ARBA" id="ARBA00003294"/>
    </source>
</evidence>
<keyword evidence="7 12" id="KW-0220">Diaminopimelate biosynthesis</keyword>
<dbReference type="RefSeq" id="WP_249316149.1">
    <property type="nucleotide sequence ID" value="NZ_JACRSR010000002.1"/>
</dbReference>
<dbReference type="SMART" id="SM01130">
    <property type="entry name" value="DHDPS"/>
    <property type="match status" value="1"/>
</dbReference>
<feature type="binding site" evidence="12 15">
    <location>
        <position position="48"/>
    </location>
    <ligand>
        <name>pyruvate</name>
        <dbReference type="ChEBI" id="CHEBI:15361"/>
    </ligand>
</feature>
<evidence type="ECO:0000256" key="7">
    <source>
        <dbReference type="ARBA" id="ARBA00022915"/>
    </source>
</evidence>
<evidence type="ECO:0000256" key="11">
    <source>
        <dbReference type="ARBA" id="ARBA00047836"/>
    </source>
</evidence>
<evidence type="ECO:0000256" key="12">
    <source>
        <dbReference type="HAMAP-Rule" id="MF_00418"/>
    </source>
</evidence>
<proteinExistence type="inferred from homology"/>
<feature type="active site" description="Proton donor/acceptor" evidence="12 14">
    <location>
        <position position="136"/>
    </location>
</feature>
<feature type="site" description="Part of a proton relay during catalysis" evidence="12">
    <location>
        <position position="110"/>
    </location>
</feature>
<evidence type="ECO:0000256" key="10">
    <source>
        <dbReference type="ARBA" id="ARBA00023270"/>
    </source>
</evidence>
<evidence type="ECO:0000256" key="3">
    <source>
        <dbReference type="ARBA" id="ARBA00007592"/>
    </source>
</evidence>
<evidence type="ECO:0000256" key="4">
    <source>
        <dbReference type="ARBA" id="ARBA00012086"/>
    </source>
</evidence>
<dbReference type="NCBIfam" id="TIGR00674">
    <property type="entry name" value="dapA"/>
    <property type="match status" value="1"/>
</dbReference>
<dbReference type="PANTHER" id="PTHR12128:SF66">
    <property type="entry name" value="4-HYDROXY-2-OXOGLUTARATE ALDOLASE, MITOCHONDRIAL"/>
    <property type="match status" value="1"/>
</dbReference>
<evidence type="ECO:0000256" key="14">
    <source>
        <dbReference type="PIRSR" id="PIRSR001365-1"/>
    </source>
</evidence>
<feature type="site" description="Part of a proton relay during catalysis" evidence="12">
    <location>
        <position position="47"/>
    </location>
</feature>
<keyword evidence="9 12" id="KW-0456">Lyase</keyword>
<evidence type="ECO:0000256" key="5">
    <source>
        <dbReference type="ARBA" id="ARBA00022490"/>
    </source>
</evidence>
<comment type="pathway">
    <text evidence="2 12">Amino-acid biosynthesis; L-lysine biosynthesis via DAP pathway; (S)-tetrahydrodipicolinate from L-aspartate: step 3/4.</text>
</comment>
<comment type="function">
    <text evidence="1 12">Catalyzes the condensation of (S)-aspartate-beta-semialdehyde [(S)-ASA] and pyruvate to 4-hydroxy-tetrahydrodipicolinate (HTPA).</text>
</comment>
<dbReference type="Proteomes" id="UP000623172">
    <property type="component" value="Unassembled WGS sequence"/>
</dbReference>
<dbReference type="EC" id="4.3.3.7" evidence="4 12"/>
<keyword evidence="5 12" id="KW-0963">Cytoplasm</keyword>
<dbReference type="InterPro" id="IPR020624">
    <property type="entry name" value="Schiff_base-form_aldolases_CS"/>
</dbReference>
<evidence type="ECO:0000256" key="15">
    <source>
        <dbReference type="PIRSR" id="PIRSR001365-2"/>
    </source>
</evidence>
<dbReference type="EMBL" id="JACRSR010000002">
    <property type="protein sequence ID" value="MBC8531524.1"/>
    <property type="molecule type" value="Genomic_DNA"/>
</dbReference>
<comment type="catalytic activity">
    <reaction evidence="11 12">
        <text>L-aspartate 4-semialdehyde + pyruvate = (2S,4S)-4-hydroxy-2,3,4,5-tetrahydrodipicolinate + H2O + H(+)</text>
        <dbReference type="Rhea" id="RHEA:34171"/>
        <dbReference type="ChEBI" id="CHEBI:15361"/>
        <dbReference type="ChEBI" id="CHEBI:15377"/>
        <dbReference type="ChEBI" id="CHEBI:15378"/>
        <dbReference type="ChEBI" id="CHEBI:67139"/>
        <dbReference type="ChEBI" id="CHEBI:537519"/>
        <dbReference type="EC" id="4.3.3.7"/>
    </reaction>
</comment>
<evidence type="ECO:0000256" key="6">
    <source>
        <dbReference type="ARBA" id="ARBA00022605"/>
    </source>
</evidence>
<accession>A0A926D625</accession>
<dbReference type="PROSITE" id="PS00665">
    <property type="entry name" value="DHDPS_1"/>
    <property type="match status" value="1"/>
</dbReference>
<dbReference type="InterPro" id="IPR013785">
    <property type="entry name" value="Aldolase_TIM"/>
</dbReference>
<comment type="subcellular location">
    <subcellularLocation>
        <location evidence="12">Cytoplasm</location>
    </subcellularLocation>
</comment>
<dbReference type="GO" id="GO:0008840">
    <property type="term" value="F:4-hydroxy-tetrahydrodipicolinate synthase activity"/>
    <property type="evidence" value="ECO:0007669"/>
    <property type="project" value="UniProtKB-UniRule"/>
</dbReference>
<dbReference type="Gene3D" id="3.20.20.70">
    <property type="entry name" value="Aldolase class I"/>
    <property type="match status" value="1"/>
</dbReference>
<evidence type="ECO:0000256" key="9">
    <source>
        <dbReference type="ARBA" id="ARBA00023239"/>
    </source>
</evidence>
<comment type="caution">
    <text evidence="12">Was originally thought to be a dihydrodipicolinate synthase (DHDPS), catalyzing the condensation of (S)-aspartate-beta-semialdehyde [(S)-ASA] and pyruvate to dihydrodipicolinate (DHDP). However, it was shown in E.coli that the product of the enzymatic reaction is not dihydrodipicolinate but in fact (4S)-4-hydroxy-2,3,4,5-tetrahydro-(2S)-dipicolinic acid (HTPA), and that the consecutive dehydration reaction leading to DHDP is not spontaneous but catalyzed by DapB.</text>
</comment>
<dbReference type="CDD" id="cd00950">
    <property type="entry name" value="DHDPS"/>
    <property type="match status" value="1"/>
</dbReference>
<dbReference type="GO" id="GO:0019877">
    <property type="term" value="P:diaminopimelate biosynthetic process"/>
    <property type="evidence" value="ECO:0007669"/>
    <property type="project" value="UniProtKB-UniRule"/>
</dbReference>
<dbReference type="PRINTS" id="PR00146">
    <property type="entry name" value="DHPICSNTHASE"/>
</dbReference>
<comment type="similarity">
    <text evidence="3 12 13">Belongs to the DapA family.</text>
</comment>
<evidence type="ECO:0000313" key="16">
    <source>
        <dbReference type="EMBL" id="MBC8531524.1"/>
    </source>
</evidence>
<comment type="caution">
    <text evidence="16">The sequence shown here is derived from an EMBL/GenBank/DDBJ whole genome shotgun (WGS) entry which is preliminary data.</text>
</comment>
<comment type="subunit">
    <text evidence="12">Homotetramer; dimer of dimers.</text>
</comment>
<organism evidence="16 17">
    <name type="scientific">Gehongia tenuis</name>
    <dbReference type="NCBI Taxonomy" id="2763655"/>
    <lineage>
        <taxon>Bacteria</taxon>
        <taxon>Bacillati</taxon>
        <taxon>Bacillota</taxon>
        <taxon>Clostridia</taxon>
        <taxon>Christensenellales</taxon>
        <taxon>Christensenellaceae</taxon>
        <taxon>Gehongia</taxon>
    </lineage>
</organism>
<evidence type="ECO:0000256" key="8">
    <source>
        <dbReference type="ARBA" id="ARBA00023154"/>
    </source>
</evidence>
<dbReference type="InterPro" id="IPR005263">
    <property type="entry name" value="DapA"/>
</dbReference>
<evidence type="ECO:0000313" key="17">
    <source>
        <dbReference type="Proteomes" id="UP000623172"/>
    </source>
</evidence>
<name>A0A926D625_9FIRM</name>
<dbReference type="InterPro" id="IPR002220">
    <property type="entry name" value="DapA-like"/>
</dbReference>
<keyword evidence="8 12" id="KW-0457">Lysine biosynthesis</keyword>
<dbReference type="InterPro" id="IPR020625">
    <property type="entry name" value="Schiff_base-form_aldolases_AS"/>
</dbReference>
<dbReference type="GO" id="GO:0005829">
    <property type="term" value="C:cytosol"/>
    <property type="evidence" value="ECO:0007669"/>
    <property type="project" value="TreeGrafter"/>
</dbReference>
<protein>
    <recommendedName>
        <fullName evidence="4 12">4-hydroxy-tetrahydrodipicolinate synthase</fullName>
        <shortName evidence="12">HTPA synthase</shortName>
        <ecNumber evidence="4 12">4.3.3.7</ecNumber>
    </recommendedName>
</protein>
<keyword evidence="17" id="KW-1185">Reference proteome</keyword>
<gene>
    <name evidence="12" type="primary">dapA</name>
    <name evidence="16" type="ORF">H8696_06640</name>
</gene>
<keyword evidence="6 12" id="KW-0028">Amino-acid biosynthesis</keyword>
<dbReference type="HAMAP" id="MF_00418">
    <property type="entry name" value="DapA"/>
    <property type="match status" value="1"/>
</dbReference>
<sequence>MSIFTGSGTALVTPFTADGKGVNFDALEKIIDFQLNGCTDALIITGTTGEASTMTSKEKLDTLGCAIDRVKGKIPVIAGTGNNNTAQSIENSLEAQKMGADGVLIVTPYYNKATQEGLIAHYTAIAEAIDIPVIVYNVPSRTGLNIAPATMARLGEHKNIRGIKEASGNIAQIVNVARSCRNMDLYSGNDDQVVPILSVGGKGVISVVSNVAPKLTHDMVMAFLEGDTKKAMELQYAAADLSDALFCEVNPIPVKAAMAMMGFEVGPVRLPLTPLSQGAVPKVEGALKRAGLI</sequence>
<dbReference type="Pfam" id="PF00701">
    <property type="entry name" value="DHDPS"/>
    <property type="match status" value="1"/>
</dbReference>
<reference evidence="16" key="1">
    <citation type="submission" date="2020-08" db="EMBL/GenBank/DDBJ databases">
        <title>Genome public.</title>
        <authorList>
            <person name="Liu C."/>
            <person name="Sun Q."/>
        </authorList>
    </citation>
    <scope>NUCLEOTIDE SEQUENCE</scope>
    <source>
        <strain evidence="16">NSJ-53</strain>
    </source>
</reference>
<evidence type="ECO:0000256" key="2">
    <source>
        <dbReference type="ARBA" id="ARBA00005120"/>
    </source>
</evidence>
<dbReference type="PIRSF" id="PIRSF001365">
    <property type="entry name" value="DHDPS"/>
    <property type="match status" value="1"/>
</dbReference>
<evidence type="ECO:0000256" key="13">
    <source>
        <dbReference type="PIRNR" id="PIRNR001365"/>
    </source>
</evidence>